<evidence type="ECO:0000256" key="1">
    <source>
        <dbReference type="ARBA" id="ARBA00022801"/>
    </source>
</evidence>
<protein>
    <submittedName>
        <fullName evidence="3">Glycoside hydrolase family 88 protein</fullName>
    </submittedName>
</protein>
<keyword evidence="2" id="KW-0732">Signal</keyword>
<name>A0A9D2CCQ3_9BACT</name>
<reference evidence="3" key="1">
    <citation type="journal article" date="2021" name="PeerJ">
        <title>Extensive microbial diversity within the chicken gut microbiome revealed by metagenomics and culture.</title>
        <authorList>
            <person name="Gilroy R."/>
            <person name="Ravi A."/>
            <person name="Getino M."/>
            <person name="Pursley I."/>
            <person name="Horton D.L."/>
            <person name="Alikhan N.F."/>
            <person name="Baker D."/>
            <person name="Gharbi K."/>
            <person name="Hall N."/>
            <person name="Watson M."/>
            <person name="Adriaenssens E.M."/>
            <person name="Foster-Nyarko E."/>
            <person name="Jarju S."/>
            <person name="Secka A."/>
            <person name="Antonio M."/>
            <person name="Oren A."/>
            <person name="Chaudhuri R.R."/>
            <person name="La Ragione R."/>
            <person name="Hildebrand F."/>
            <person name="Pallen M.J."/>
        </authorList>
    </citation>
    <scope>NUCLEOTIDE SEQUENCE</scope>
    <source>
        <strain evidence="3">5134</strain>
    </source>
</reference>
<comment type="caution">
    <text evidence="3">The sequence shown here is derived from an EMBL/GenBank/DDBJ whole genome shotgun (WGS) entry which is preliminary data.</text>
</comment>
<proteinExistence type="predicted"/>
<dbReference type="EMBL" id="DXDA01000073">
    <property type="protein sequence ID" value="HIY69662.1"/>
    <property type="molecule type" value="Genomic_DNA"/>
</dbReference>
<dbReference type="InterPro" id="IPR052043">
    <property type="entry name" value="PolySaccharide_Degr_Enz"/>
</dbReference>
<dbReference type="PANTHER" id="PTHR33886:SF8">
    <property type="entry name" value="UNSATURATED RHAMNOGALACTURONAN HYDROLASE (EUROFUNG)"/>
    <property type="match status" value="1"/>
</dbReference>
<dbReference type="InterPro" id="IPR010905">
    <property type="entry name" value="Glyco_hydro_88"/>
</dbReference>
<feature type="chain" id="PRO_5038538548" evidence="2">
    <location>
        <begin position="23"/>
        <end position="405"/>
    </location>
</feature>
<dbReference type="InterPro" id="IPR012341">
    <property type="entry name" value="6hp_glycosidase-like_sf"/>
</dbReference>
<dbReference type="GO" id="GO:0016787">
    <property type="term" value="F:hydrolase activity"/>
    <property type="evidence" value="ECO:0007669"/>
    <property type="project" value="UniProtKB-KW"/>
</dbReference>
<dbReference type="SUPFAM" id="SSF48208">
    <property type="entry name" value="Six-hairpin glycosidases"/>
    <property type="match status" value="1"/>
</dbReference>
<dbReference type="PANTHER" id="PTHR33886">
    <property type="entry name" value="UNSATURATED RHAMNOGALACTURONAN HYDROLASE (EUROFUNG)"/>
    <property type="match status" value="1"/>
</dbReference>
<dbReference type="AlphaFoldDB" id="A0A9D2CCQ3"/>
<dbReference type="Gene3D" id="1.50.10.10">
    <property type="match status" value="1"/>
</dbReference>
<organism evidence="3 4">
    <name type="scientific">Candidatus Alistipes intestinigallinarum</name>
    <dbReference type="NCBI Taxonomy" id="2838440"/>
    <lineage>
        <taxon>Bacteria</taxon>
        <taxon>Pseudomonadati</taxon>
        <taxon>Bacteroidota</taxon>
        <taxon>Bacteroidia</taxon>
        <taxon>Bacteroidales</taxon>
        <taxon>Rikenellaceae</taxon>
        <taxon>Alistipes</taxon>
    </lineage>
</organism>
<accession>A0A9D2CCQ3</accession>
<gene>
    <name evidence="3" type="ORF">H9828_09625</name>
</gene>
<dbReference type="InterPro" id="IPR008928">
    <property type="entry name" value="6-hairpin_glycosidase_sf"/>
</dbReference>
<keyword evidence="1 3" id="KW-0378">Hydrolase</keyword>
<feature type="signal peptide" evidence="2">
    <location>
        <begin position="1"/>
        <end position="22"/>
    </location>
</feature>
<dbReference type="PROSITE" id="PS51257">
    <property type="entry name" value="PROKAR_LIPOPROTEIN"/>
    <property type="match status" value="1"/>
</dbReference>
<dbReference type="Pfam" id="PF07470">
    <property type="entry name" value="Glyco_hydro_88"/>
    <property type="match status" value="1"/>
</dbReference>
<evidence type="ECO:0000313" key="4">
    <source>
        <dbReference type="Proteomes" id="UP000886844"/>
    </source>
</evidence>
<reference evidence="3" key="2">
    <citation type="submission" date="2021-04" db="EMBL/GenBank/DDBJ databases">
        <authorList>
            <person name="Gilroy R."/>
        </authorList>
    </citation>
    <scope>NUCLEOTIDE SEQUENCE</scope>
    <source>
        <strain evidence="3">5134</strain>
    </source>
</reference>
<sequence length="405" mass="45983">MKRLILLAAACAVAATSCTSRGALYDSGEPLALRMARSEIARNPSPTTLDGIPAGKVKWNYTTGLELLAIRDAGAAYDDPELIRYADRYYDTIVRPDGEVLTYRKSKYNLDHICPGRSLFELYDRTGEERYRRVLDTLFMQLREQPRNADGGFWHKQVYPNQMWLDGLYMAEPFYAEYAVRRMGGSEEFDKLKSDIVGQFTTVAHHTCDPETGLYRHAYDDSRAMFWCDSITGQSAHAWCRAMGWYAMAIVETLQYLGVDETTQPMVDILARIYEVLPKYADPATGMWYQVLDQPGREGNYLESTGSAMFVYAQLKGVRLGYLPASMQEEALHRYEQFVERFVRENPDGTISLTDCCAVAGLGGKQMRSGTFDYYISEPVIENDCKGVGPFIWASMEYDRARGRL</sequence>
<dbReference type="GO" id="GO:0005975">
    <property type="term" value="P:carbohydrate metabolic process"/>
    <property type="evidence" value="ECO:0007669"/>
    <property type="project" value="InterPro"/>
</dbReference>
<dbReference type="Proteomes" id="UP000886844">
    <property type="component" value="Unassembled WGS sequence"/>
</dbReference>
<evidence type="ECO:0000256" key="2">
    <source>
        <dbReference type="SAM" id="SignalP"/>
    </source>
</evidence>
<evidence type="ECO:0000313" key="3">
    <source>
        <dbReference type="EMBL" id="HIY69662.1"/>
    </source>
</evidence>